<dbReference type="InterPro" id="IPR056072">
    <property type="entry name" value="SNTX_MACPF/CDC-like_dom"/>
</dbReference>
<feature type="domain" description="SNTX MACPF/CDC-like" evidence="3">
    <location>
        <begin position="8"/>
        <end position="153"/>
    </location>
</feature>
<comment type="caution">
    <text evidence="6">The sequence shown here is derived from an EMBL/GenBank/DDBJ whole genome shotgun (WGS) entry which is preliminary data.</text>
</comment>
<dbReference type="PROSITE" id="PS00675">
    <property type="entry name" value="SIGMA54_INTERACT_1"/>
    <property type="match status" value="1"/>
</dbReference>
<dbReference type="CDD" id="cd00882">
    <property type="entry name" value="Ras_like_GTPase"/>
    <property type="match status" value="1"/>
</dbReference>
<reference evidence="6" key="1">
    <citation type="submission" date="2023-06" db="EMBL/GenBank/DDBJ databases">
        <title>Genome-scale phylogeny and comparative genomics of the fungal order Sordariales.</title>
        <authorList>
            <consortium name="Lawrence Berkeley National Laboratory"/>
            <person name="Hensen N."/>
            <person name="Bonometti L."/>
            <person name="Westerberg I."/>
            <person name="Brannstrom I.O."/>
            <person name="Guillou S."/>
            <person name="Cros-Aarteil S."/>
            <person name="Calhoun S."/>
            <person name="Haridas S."/>
            <person name="Kuo A."/>
            <person name="Mondo S."/>
            <person name="Pangilinan J."/>
            <person name="Riley R."/>
            <person name="Labutti K."/>
            <person name="Andreopoulos B."/>
            <person name="Lipzen A."/>
            <person name="Chen C."/>
            <person name="Yanf M."/>
            <person name="Daum C."/>
            <person name="Ng V."/>
            <person name="Clum A."/>
            <person name="Steindorff A."/>
            <person name="Ohm R."/>
            <person name="Martin F."/>
            <person name="Silar P."/>
            <person name="Natvig D."/>
            <person name="Lalanne C."/>
            <person name="Gautier V."/>
            <person name="Ament-Velasquez S.L."/>
            <person name="Kruys A."/>
            <person name="Hutchinson M.I."/>
            <person name="Powell A.J."/>
            <person name="Barry K."/>
            <person name="Miller A.N."/>
            <person name="Grigoriev I.V."/>
            <person name="Debuchy R."/>
            <person name="Gladieux P."/>
            <person name="Thoren M.H."/>
            <person name="Johannesson H."/>
        </authorList>
    </citation>
    <scope>NUCLEOTIDE SEQUENCE</scope>
    <source>
        <strain evidence="6">8032-3</strain>
    </source>
</reference>
<keyword evidence="6" id="KW-0378">Hydrolase</keyword>
<dbReference type="InterPro" id="IPR056073">
    <property type="entry name" value="DUF7656"/>
</dbReference>
<evidence type="ECO:0000313" key="6">
    <source>
        <dbReference type="EMBL" id="KAK1761976.1"/>
    </source>
</evidence>
<feature type="domain" description="DUF8206" evidence="5">
    <location>
        <begin position="910"/>
        <end position="990"/>
    </location>
</feature>
<evidence type="ECO:0000313" key="7">
    <source>
        <dbReference type="Proteomes" id="UP001244011"/>
    </source>
</evidence>
<dbReference type="Proteomes" id="UP001244011">
    <property type="component" value="Unassembled WGS sequence"/>
</dbReference>
<dbReference type="GeneID" id="85306563"/>
<dbReference type="PANTHER" id="PTHR32046:SF11">
    <property type="entry name" value="IMMUNE-ASSOCIATED NUCLEOTIDE-BINDING PROTEIN 10-LIKE"/>
    <property type="match status" value="1"/>
</dbReference>
<organism evidence="6 7">
    <name type="scientific">Phialemonium atrogriseum</name>
    <dbReference type="NCBI Taxonomy" id="1093897"/>
    <lineage>
        <taxon>Eukaryota</taxon>
        <taxon>Fungi</taxon>
        <taxon>Dikarya</taxon>
        <taxon>Ascomycota</taxon>
        <taxon>Pezizomycotina</taxon>
        <taxon>Sordariomycetes</taxon>
        <taxon>Sordariomycetidae</taxon>
        <taxon>Cephalothecales</taxon>
        <taxon>Cephalothecaceae</taxon>
        <taxon>Phialemonium</taxon>
    </lineage>
</organism>
<accession>A0AAJ0BTY2</accession>
<dbReference type="Gene3D" id="3.40.50.300">
    <property type="entry name" value="P-loop containing nucleotide triphosphate hydrolases"/>
    <property type="match status" value="1"/>
</dbReference>
<feature type="domain" description="DUF7656" evidence="4">
    <location>
        <begin position="378"/>
        <end position="473"/>
    </location>
</feature>
<name>A0AAJ0BTY2_9PEZI</name>
<evidence type="ECO:0000256" key="2">
    <source>
        <dbReference type="SAM" id="MobiDB-lite"/>
    </source>
</evidence>
<protein>
    <submittedName>
        <fullName evidence="6">P-loop containing nucleoside triphosphate hydrolase</fullName>
    </submittedName>
</protein>
<evidence type="ECO:0000256" key="1">
    <source>
        <dbReference type="SAM" id="Coils"/>
    </source>
</evidence>
<dbReference type="PANTHER" id="PTHR32046">
    <property type="entry name" value="G DOMAIN-CONTAINING PROTEIN"/>
    <property type="match status" value="1"/>
</dbReference>
<evidence type="ECO:0000259" key="3">
    <source>
        <dbReference type="Pfam" id="PF24674"/>
    </source>
</evidence>
<dbReference type="SUPFAM" id="SSF52540">
    <property type="entry name" value="P-loop containing nucleoside triphosphate hydrolases"/>
    <property type="match status" value="1"/>
</dbReference>
<keyword evidence="7" id="KW-1185">Reference proteome</keyword>
<dbReference type="InterPro" id="IPR025662">
    <property type="entry name" value="Sigma_54_int_dom_ATP-bd_1"/>
</dbReference>
<dbReference type="EMBL" id="MU839045">
    <property type="protein sequence ID" value="KAK1761976.1"/>
    <property type="molecule type" value="Genomic_DNA"/>
</dbReference>
<proteinExistence type="predicted"/>
<dbReference type="RefSeq" id="XP_060278189.1">
    <property type="nucleotide sequence ID" value="XM_060423376.1"/>
</dbReference>
<evidence type="ECO:0000259" key="5">
    <source>
        <dbReference type="Pfam" id="PF26633"/>
    </source>
</evidence>
<feature type="coiled-coil region" evidence="1">
    <location>
        <begin position="1007"/>
        <end position="1041"/>
    </location>
</feature>
<dbReference type="Pfam" id="PF24676">
    <property type="entry name" value="DUF7656"/>
    <property type="match status" value="1"/>
</dbReference>
<evidence type="ECO:0000259" key="4">
    <source>
        <dbReference type="Pfam" id="PF24676"/>
    </source>
</evidence>
<sequence>MMASSPALRRPALGEVARIGNLYDARRDSFLPTSVLKPDSAGSVVLTGQTKISEFSTSIDGSYQARSKILGLDRGLAASYLCGMAGAPGFMDYLDDEEDSSQSRMLLCNISSSQEKLDLVGPDLRDALNLAVLQDGSATHIVTEVRWGTQLAVVASAGNRPPTSESEAELESYFSEFQKMIQHAGAYVPSLVPNSCHTFSIHGNDSLAGFNTSDVNAIARSLGDFSRTTPDGSLAQSEPLAYVLLPLSFLSLLFPAVTQPMLVTPDPDCLDQFTQVFDELRSNRKKLSGYLGVLQAHRHCVPDSHTDAISIADAKATQSEQLLRSRYSSLLVSVRSGDVAMDQLWSLLKEFQDGPLSTRQLSASIGEFEAKMQFVDMMISKGGKYTSFNRRHPWNFLGDEDTYVLFYYNDVARKNPALWQSHQSLMIDLLDNRRGNSNMVFCDCDTDGPTPPVIRIAHIKDRKVYANDLVDEESFAADKSLAMCNTQLFFREDRPKPQQRRAVRMHCPGQRCDPSIAHEWYCNRCRSAIEFGDQDQYLYCDCGYGSYKGYSFRCKEAMTHGGAYEKYKPKELLQQLQRLKPYRQMNILILGETGVGKSTFINAFINYLTFETLDEAVAHDGLQWIIPCSFSTQFLDEKGRFHQQDIRIGTSNEEADGSLGQSATQGTTVYRIQMGDLLVRLIDTPGIGDTRGIEQDKVNMAGILSTLASFETLDGILILLKPNSARLTLMFKFCVTELLTHLHRDASRNIVFGFTNTRISNYMPGDAFKPLQSLMNKYQQVKMSLSHSNTYCFDSESFRYLAALKQTGRPMDNEDDFRRSWRRSEEESRRLLAHFEGLEPHLVKGTLSLNRARDLITKLTKPMAEIMDVINRTIRINEDHMQELSDERCRGDDLKRRLHFQKIDKLTKPLSKPRTVCTEDKCVDYVQGVDKTVINYRTHCHKVCYLTEVPKEIKGESRLSGCAAFAGGAGKCKTASCGHEWQSHMHVWYELEDKLITEKHAGIEAMLKKHESEVEVKKAAVREHERRVSEARAELRELEDAAARFGLFLRVNSITPYNDEMLAYLDEQIKEERQIVNSTRAGQDRLDGLLRTRAEYEQQIRVLEKEMSAGGAGKKPLDERDVEKLVLRLYRLKGWGQSLKDIKTAAEYYGGSATYHERQFRSRRTWQHGGWSRSSYSSSSSSPSLSLSLSATLVSPSRGFGHGRIGSGSSSSSGSGGGYTLTAGPQKYSSLLPPEYDDSNTEGQAAGSEWRPRSLVSEMSMRSAPVREVEPVSISSRLKSGLFGRLRKSSK</sequence>
<dbReference type="GO" id="GO:0016787">
    <property type="term" value="F:hydrolase activity"/>
    <property type="evidence" value="ECO:0007669"/>
    <property type="project" value="UniProtKB-KW"/>
</dbReference>
<keyword evidence="1" id="KW-0175">Coiled coil</keyword>
<dbReference type="InterPro" id="IPR058519">
    <property type="entry name" value="DUF8206"/>
</dbReference>
<feature type="region of interest" description="Disordered" evidence="2">
    <location>
        <begin position="1201"/>
        <end position="1271"/>
    </location>
</feature>
<dbReference type="Pfam" id="PF24674">
    <property type="entry name" value="MACPF_SNTX"/>
    <property type="match status" value="1"/>
</dbReference>
<dbReference type="InterPro" id="IPR027417">
    <property type="entry name" value="P-loop_NTPase"/>
</dbReference>
<gene>
    <name evidence="6" type="ORF">QBC33DRAFT_295751</name>
</gene>
<dbReference type="Pfam" id="PF26633">
    <property type="entry name" value="DUF8206"/>
    <property type="match status" value="1"/>
</dbReference>